<name>A0A6A5BJV3_NAEFO</name>
<dbReference type="VEuPathDB" id="AmoebaDB:NF0073940"/>
<protein>
    <recommendedName>
        <fullName evidence="3">RRM domain-containing protein</fullName>
    </recommendedName>
</protein>
<dbReference type="RefSeq" id="XP_044559859.1">
    <property type="nucleotide sequence ID" value="XM_044709473.1"/>
</dbReference>
<dbReference type="AlphaFoldDB" id="A0A6A5BJV3"/>
<sequence>MSKTNRNPSRCVFIGNIAYDAPLEKLKQLFNEAGQVVNFRMVYDRETNKPKGYAFCEFIDEASAMAAMKNLDGRDFNGRKLRVDFADNNKINMPGEGEAPISSSGNIGSNISTPSPMMSNVGMGGMAMGGIPPRSDPRLGNQMVDMNPSMMMNTPMMTVPSSGSYDIMQDISQDPVMDALKQIPKQQLYECLLEMKELVQTNPDLARQILAQNPTLAVVILHIQYILEMISQPFVPMVMQQPNQMVMPSPQMQMQPPMSGMGMATDPRMNMDPRRAQPQQQPASSMPPPNSEIQAVLAGMTNEQKEQILNLNEATILTLNSAQQTQIRMIREYLQATRRM</sequence>
<dbReference type="EMBL" id="VFQX01000048">
    <property type="protein sequence ID" value="KAF0975146.1"/>
    <property type="molecule type" value="Genomic_DNA"/>
</dbReference>
<dbReference type="Pfam" id="PF00076">
    <property type="entry name" value="RRM_1"/>
    <property type="match status" value="1"/>
</dbReference>
<evidence type="ECO:0000313" key="4">
    <source>
        <dbReference type="EMBL" id="KAF0975146.1"/>
    </source>
</evidence>
<reference evidence="4 5" key="1">
    <citation type="journal article" date="2019" name="Sci. Rep.">
        <title>Nanopore sequencing improves the draft genome of the human pathogenic amoeba Naegleria fowleri.</title>
        <authorList>
            <person name="Liechti N."/>
            <person name="Schurch N."/>
            <person name="Bruggmann R."/>
            <person name="Wittwer M."/>
        </authorList>
    </citation>
    <scope>NUCLEOTIDE SEQUENCE [LARGE SCALE GENOMIC DNA]</scope>
    <source>
        <strain evidence="4 5">ATCC 30894</strain>
    </source>
</reference>
<dbReference type="InterPro" id="IPR000504">
    <property type="entry name" value="RRM_dom"/>
</dbReference>
<proteinExistence type="predicted"/>
<accession>A0A6A5BJV3</accession>
<dbReference type="Proteomes" id="UP000444721">
    <property type="component" value="Unassembled WGS sequence"/>
</dbReference>
<dbReference type="SMART" id="SM00360">
    <property type="entry name" value="RRM"/>
    <property type="match status" value="1"/>
</dbReference>
<dbReference type="VEuPathDB" id="AmoebaDB:NfTy_044300"/>
<gene>
    <name evidence="4" type="ORF">FDP41_005899</name>
</gene>
<dbReference type="CDD" id="cd12398">
    <property type="entry name" value="RRM_CSTF2_RNA15_like"/>
    <property type="match status" value="1"/>
</dbReference>
<dbReference type="SUPFAM" id="SSF54928">
    <property type="entry name" value="RNA-binding domain, RBD"/>
    <property type="match status" value="1"/>
</dbReference>
<feature type="region of interest" description="Disordered" evidence="2">
    <location>
        <begin position="270"/>
        <end position="291"/>
    </location>
</feature>
<dbReference type="GO" id="GO:0005847">
    <property type="term" value="C:mRNA cleavage and polyadenylation specificity factor complex"/>
    <property type="evidence" value="ECO:0007669"/>
    <property type="project" value="TreeGrafter"/>
</dbReference>
<dbReference type="InterPro" id="IPR012677">
    <property type="entry name" value="Nucleotide-bd_a/b_plait_sf"/>
</dbReference>
<dbReference type="GeneID" id="68113117"/>
<feature type="domain" description="RRM" evidence="3">
    <location>
        <begin position="10"/>
        <end position="88"/>
    </location>
</feature>
<comment type="caution">
    <text evidence="4">The sequence shown here is derived from an EMBL/GenBank/DDBJ whole genome shotgun (WGS) entry which is preliminary data.</text>
</comment>
<evidence type="ECO:0000256" key="2">
    <source>
        <dbReference type="SAM" id="MobiDB-lite"/>
    </source>
</evidence>
<evidence type="ECO:0000313" key="5">
    <source>
        <dbReference type="Proteomes" id="UP000444721"/>
    </source>
</evidence>
<keyword evidence="1" id="KW-0694">RNA-binding</keyword>
<dbReference type="GO" id="GO:0003729">
    <property type="term" value="F:mRNA binding"/>
    <property type="evidence" value="ECO:0007669"/>
    <property type="project" value="TreeGrafter"/>
</dbReference>
<evidence type="ECO:0000259" key="3">
    <source>
        <dbReference type="PROSITE" id="PS50102"/>
    </source>
</evidence>
<dbReference type="InterPro" id="IPR025742">
    <property type="entry name" value="CSTF2_hinge"/>
</dbReference>
<dbReference type="OMA" id="IETCIMA"/>
<keyword evidence="5" id="KW-1185">Reference proteome</keyword>
<organism evidence="4 5">
    <name type="scientific">Naegleria fowleri</name>
    <name type="common">Brain eating amoeba</name>
    <dbReference type="NCBI Taxonomy" id="5763"/>
    <lineage>
        <taxon>Eukaryota</taxon>
        <taxon>Discoba</taxon>
        <taxon>Heterolobosea</taxon>
        <taxon>Tetramitia</taxon>
        <taxon>Eutetramitia</taxon>
        <taxon>Vahlkampfiidae</taxon>
        <taxon>Naegleria</taxon>
    </lineage>
</organism>
<dbReference type="PROSITE" id="PS50102">
    <property type="entry name" value="RRM"/>
    <property type="match status" value="1"/>
</dbReference>
<dbReference type="PANTHER" id="PTHR45735">
    <property type="entry name" value="CLEAVAGE STIMULATION FACTOR SUBUNIT 2"/>
    <property type="match status" value="1"/>
</dbReference>
<dbReference type="VEuPathDB" id="AmoebaDB:FDP41_005899"/>
<dbReference type="Gene3D" id="3.30.70.330">
    <property type="match status" value="1"/>
</dbReference>
<dbReference type="InterPro" id="IPR035979">
    <property type="entry name" value="RBD_domain_sf"/>
</dbReference>
<evidence type="ECO:0000256" key="1">
    <source>
        <dbReference type="PROSITE-ProRule" id="PRU00176"/>
    </source>
</evidence>
<dbReference type="OrthoDB" id="272703at2759"/>
<dbReference type="PANTHER" id="PTHR45735:SF2">
    <property type="entry name" value="CLEAVAGE STIMULATION FACTOR SUBUNIT 2"/>
    <property type="match status" value="1"/>
</dbReference>
<dbReference type="Pfam" id="PF14327">
    <property type="entry name" value="CSTF2_hinge"/>
    <property type="match status" value="1"/>
</dbReference>